<keyword evidence="1" id="KW-0812">Transmembrane</keyword>
<evidence type="ECO:0000313" key="2">
    <source>
        <dbReference type="EMBL" id="KAF9517782.1"/>
    </source>
</evidence>
<dbReference type="AlphaFoldDB" id="A0A9P6B5P2"/>
<accession>A0A9P6B5P2</accession>
<evidence type="ECO:0000256" key="1">
    <source>
        <dbReference type="SAM" id="Phobius"/>
    </source>
</evidence>
<sequence>MEVPHRLNDATMRAEPNAQFSDVFVMRALIGLTIVSLGTLKPAGVNFKGSCRTIDGWRKELPIRAEFPTRIR</sequence>
<dbReference type="Proteomes" id="UP000886523">
    <property type="component" value="Unassembled WGS sequence"/>
</dbReference>
<dbReference type="EMBL" id="MU128929">
    <property type="protein sequence ID" value="KAF9517782.1"/>
    <property type="molecule type" value="Genomic_DNA"/>
</dbReference>
<keyword evidence="3" id="KW-1185">Reference proteome</keyword>
<keyword evidence="1" id="KW-1133">Transmembrane helix</keyword>
<comment type="caution">
    <text evidence="2">The sequence shown here is derived from an EMBL/GenBank/DDBJ whole genome shotgun (WGS) entry which is preliminary data.</text>
</comment>
<protein>
    <submittedName>
        <fullName evidence="2">Uncharacterized protein</fullName>
    </submittedName>
</protein>
<proteinExistence type="predicted"/>
<name>A0A9P6B5P2_9AGAM</name>
<reference evidence="2" key="1">
    <citation type="journal article" date="2020" name="Nat. Commun.">
        <title>Large-scale genome sequencing of mycorrhizal fungi provides insights into the early evolution of symbiotic traits.</title>
        <authorList>
            <person name="Miyauchi S."/>
            <person name="Kiss E."/>
            <person name="Kuo A."/>
            <person name="Drula E."/>
            <person name="Kohler A."/>
            <person name="Sanchez-Garcia M."/>
            <person name="Morin E."/>
            <person name="Andreopoulos B."/>
            <person name="Barry K.W."/>
            <person name="Bonito G."/>
            <person name="Buee M."/>
            <person name="Carver A."/>
            <person name="Chen C."/>
            <person name="Cichocki N."/>
            <person name="Clum A."/>
            <person name="Culley D."/>
            <person name="Crous P.W."/>
            <person name="Fauchery L."/>
            <person name="Girlanda M."/>
            <person name="Hayes R.D."/>
            <person name="Keri Z."/>
            <person name="LaButti K."/>
            <person name="Lipzen A."/>
            <person name="Lombard V."/>
            <person name="Magnuson J."/>
            <person name="Maillard F."/>
            <person name="Murat C."/>
            <person name="Nolan M."/>
            <person name="Ohm R.A."/>
            <person name="Pangilinan J."/>
            <person name="Pereira M.F."/>
            <person name="Perotto S."/>
            <person name="Peter M."/>
            <person name="Pfister S."/>
            <person name="Riley R."/>
            <person name="Sitrit Y."/>
            <person name="Stielow J.B."/>
            <person name="Szollosi G."/>
            <person name="Zifcakova L."/>
            <person name="Stursova M."/>
            <person name="Spatafora J.W."/>
            <person name="Tedersoo L."/>
            <person name="Vaario L.M."/>
            <person name="Yamada A."/>
            <person name="Yan M."/>
            <person name="Wang P."/>
            <person name="Xu J."/>
            <person name="Bruns T."/>
            <person name="Baldrian P."/>
            <person name="Vilgalys R."/>
            <person name="Dunand C."/>
            <person name="Henrissat B."/>
            <person name="Grigoriev I.V."/>
            <person name="Hibbett D."/>
            <person name="Nagy L.G."/>
            <person name="Martin F.M."/>
        </authorList>
    </citation>
    <scope>NUCLEOTIDE SEQUENCE</scope>
    <source>
        <strain evidence="2">UP504</strain>
    </source>
</reference>
<gene>
    <name evidence="2" type="ORF">BS47DRAFT_1338973</name>
</gene>
<keyword evidence="1" id="KW-0472">Membrane</keyword>
<evidence type="ECO:0000313" key="3">
    <source>
        <dbReference type="Proteomes" id="UP000886523"/>
    </source>
</evidence>
<organism evidence="2 3">
    <name type="scientific">Hydnum rufescens UP504</name>
    <dbReference type="NCBI Taxonomy" id="1448309"/>
    <lineage>
        <taxon>Eukaryota</taxon>
        <taxon>Fungi</taxon>
        <taxon>Dikarya</taxon>
        <taxon>Basidiomycota</taxon>
        <taxon>Agaricomycotina</taxon>
        <taxon>Agaricomycetes</taxon>
        <taxon>Cantharellales</taxon>
        <taxon>Hydnaceae</taxon>
        <taxon>Hydnum</taxon>
    </lineage>
</organism>
<feature type="transmembrane region" description="Helical" evidence="1">
    <location>
        <begin position="20"/>
        <end position="40"/>
    </location>
</feature>